<comment type="caution">
    <text evidence="2">The sequence shown here is derived from an EMBL/GenBank/DDBJ whole genome shotgun (WGS) entry which is preliminary data.</text>
</comment>
<keyword evidence="3" id="KW-1185">Reference proteome</keyword>
<keyword evidence="1" id="KW-0812">Transmembrane</keyword>
<evidence type="ECO:0000313" key="3">
    <source>
        <dbReference type="Proteomes" id="UP000593565"/>
    </source>
</evidence>
<sequence length="247" mass="27822">MYRNENIWQPADRQRFILSRDTKPSPIIYRLSDQISEAGGKVLTSDLTLDRRINSDPAELLLLLLLMMMMMMKMKMMLLFLPFLLFLSPVSDTFPLKGCVCEPVENAVNATRLINTLWIIRSKPTSSVNLTCVCLCECRRVVQLNINDSVIQVKESEREMLEDECVKLVKDLSMKKEPGDLSVLSVATPLVGASVFITLLLLSFAMFKRQEFQAGGVLGSLIHYPAHSLEKTTNPGALLPPETKIPY</sequence>
<gene>
    <name evidence="2" type="ORF">AMELA_G00212470</name>
</gene>
<protein>
    <submittedName>
        <fullName evidence="2">Uncharacterized protein</fullName>
    </submittedName>
</protein>
<name>A0A7J6A0F9_AMEME</name>
<evidence type="ECO:0000256" key="1">
    <source>
        <dbReference type="SAM" id="Phobius"/>
    </source>
</evidence>
<proteinExistence type="predicted"/>
<keyword evidence="1" id="KW-0472">Membrane</keyword>
<dbReference type="AlphaFoldDB" id="A0A7J6A0F9"/>
<feature type="transmembrane region" description="Helical" evidence="1">
    <location>
        <begin position="181"/>
        <end position="202"/>
    </location>
</feature>
<organism evidence="2 3">
    <name type="scientific">Ameiurus melas</name>
    <name type="common">Black bullhead</name>
    <name type="synonym">Silurus melas</name>
    <dbReference type="NCBI Taxonomy" id="219545"/>
    <lineage>
        <taxon>Eukaryota</taxon>
        <taxon>Metazoa</taxon>
        <taxon>Chordata</taxon>
        <taxon>Craniata</taxon>
        <taxon>Vertebrata</taxon>
        <taxon>Euteleostomi</taxon>
        <taxon>Actinopterygii</taxon>
        <taxon>Neopterygii</taxon>
        <taxon>Teleostei</taxon>
        <taxon>Ostariophysi</taxon>
        <taxon>Siluriformes</taxon>
        <taxon>Ictaluridae</taxon>
        <taxon>Ameiurus</taxon>
    </lineage>
</organism>
<keyword evidence="1" id="KW-1133">Transmembrane helix</keyword>
<dbReference type="Proteomes" id="UP000593565">
    <property type="component" value="Unassembled WGS sequence"/>
</dbReference>
<evidence type="ECO:0000313" key="2">
    <source>
        <dbReference type="EMBL" id="KAF4076260.1"/>
    </source>
</evidence>
<reference evidence="2 3" key="1">
    <citation type="submission" date="2020-02" db="EMBL/GenBank/DDBJ databases">
        <title>A chromosome-scale genome assembly of the black bullhead catfish (Ameiurus melas).</title>
        <authorList>
            <person name="Wen M."/>
            <person name="Zham M."/>
            <person name="Cabau C."/>
            <person name="Klopp C."/>
            <person name="Donnadieu C."/>
            <person name="Roques C."/>
            <person name="Bouchez O."/>
            <person name="Lampietro C."/>
            <person name="Jouanno E."/>
            <person name="Herpin A."/>
            <person name="Louis A."/>
            <person name="Berthelot C."/>
            <person name="Parey E."/>
            <person name="Roest-Crollius H."/>
            <person name="Braasch I."/>
            <person name="Postlethwait J."/>
            <person name="Robinson-Rechavi M."/>
            <person name="Echchiki A."/>
            <person name="Begum T."/>
            <person name="Montfort J."/>
            <person name="Schartl M."/>
            <person name="Bobe J."/>
            <person name="Guiguen Y."/>
        </authorList>
    </citation>
    <scope>NUCLEOTIDE SEQUENCE [LARGE SCALE GENOMIC DNA]</scope>
    <source>
        <strain evidence="2">M_S1</strain>
        <tissue evidence="2">Blood</tissue>
    </source>
</reference>
<feature type="transmembrane region" description="Helical" evidence="1">
    <location>
        <begin position="60"/>
        <end position="87"/>
    </location>
</feature>
<dbReference type="EMBL" id="JAAGNN010000019">
    <property type="protein sequence ID" value="KAF4076260.1"/>
    <property type="molecule type" value="Genomic_DNA"/>
</dbReference>
<accession>A0A7J6A0F9</accession>